<proteinExistence type="predicted"/>
<reference evidence="2" key="1">
    <citation type="submission" date="2010-08" db="EMBL/GenBank/DDBJ databases">
        <authorList>
            <consortium name="Caenorhabditis japonica Sequencing Consortium"/>
            <person name="Wilson R.K."/>
        </authorList>
    </citation>
    <scope>NUCLEOTIDE SEQUENCE [LARGE SCALE GENOMIC DNA]</scope>
    <source>
        <strain evidence="2">DF5081</strain>
    </source>
</reference>
<dbReference type="EnsemblMetazoa" id="CJA27504.1">
    <property type="protein sequence ID" value="CJA27504.1"/>
    <property type="gene ID" value="WBGene00183076"/>
</dbReference>
<dbReference type="AlphaFoldDB" id="A0A8R1IF06"/>
<dbReference type="Proteomes" id="UP000005237">
    <property type="component" value="Unassembled WGS sequence"/>
</dbReference>
<protein>
    <submittedName>
        <fullName evidence="1">Uncharacterized protein</fullName>
    </submittedName>
</protein>
<name>A0A8R1IF06_CAEJA</name>
<accession>A0A8R1IF06</accession>
<reference evidence="1" key="2">
    <citation type="submission" date="2022-06" db="UniProtKB">
        <authorList>
            <consortium name="EnsemblMetazoa"/>
        </authorList>
    </citation>
    <scope>IDENTIFICATION</scope>
    <source>
        <strain evidence="1">DF5081</strain>
    </source>
</reference>
<keyword evidence="2" id="KW-1185">Reference proteome</keyword>
<evidence type="ECO:0000313" key="2">
    <source>
        <dbReference type="Proteomes" id="UP000005237"/>
    </source>
</evidence>
<organism evidence="1 2">
    <name type="scientific">Caenorhabditis japonica</name>
    <dbReference type="NCBI Taxonomy" id="281687"/>
    <lineage>
        <taxon>Eukaryota</taxon>
        <taxon>Metazoa</taxon>
        <taxon>Ecdysozoa</taxon>
        <taxon>Nematoda</taxon>
        <taxon>Chromadorea</taxon>
        <taxon>Rhabditida</taxon>
        <taxon>Rhabditina</taxon>
        <taxon>Rhabditomorpha</taxon>
        <taxon>Rhabditoidea</taxon>
        <taxon>Rhabditidae</taxon>
        <taxon>Peloderinae</taxon>
        <taxon>Caenorhabditis</taxon>
    </lineage>
</organism>
<sequence length="71" mass="8381">MHKFHMDHSLFNVFTWKSLIDWNVLCFQSTCDMKTHICIHRSVCVSSNITVFAWSSTNKWAESRVLMSQID</sequence>
<evidence type="ECO:0000313" key="1">
    <source>
        <dbReference type="EnsemblMetazoa" id="CJA27504.1"/>
    </source>
</evidence>